<sequence length="101" mass="11419">MEFVAARERLNVYELLGLIAMLLSDYMNAAMARAVYEHDHQDGLIHGCIPGFDGVVAEGNTILDCRHHLTELLEDWIYFHLSRGVPVPIVDGIELPLRDVF</sequence>
<dbReference type="InterPro" id="IPR049389">
    <property type="entry name" value="TTHA0281-like"/>
</dbReference>
<keyword evidence="2" id="KW-1185">Reference proteome</keyword>
<dbReference type="Proteomes" id="UP001154265">
    <property type="component" value="Unassembled WGS sequence"/>
</dbReference>
<comment type="caution">
    <text evidence="1">The sequence shown here is derived from an EMBL/GenBank/DDBJ whole genome shotgun (WGS) entry which is preliminary data.</text>
</comment>
<dbReference type="EMBL" id="JAKKUT010000002">
    <property type="protein sequence ID" value="MDG2991533.1"/>
    <property type="molecule type" value="Genomic_DNA"/>
</dbReference>
<reference evidence="1" key="1">
    <citation type="journal article" date="2022" name="Genome Biol. Evol.">
        <title>A New Gene Family Diagnostic for Intracellular Biomineralization of Amorphous Ca Carbonates by Cyanobacteria.</title>
        <authorList>
            <person name="Benzerara K."/>
            <person name="Duprat E."/>
            <person name="Bitard-Feildel T."/>
            <person name="Caumes G."/>
            <person name="Cassier-Chauvat C."/>
            <person name="Chauvat F."/>
            <person name="Dezi M."/>
            <person name="Diop S.I."/>
            <person name="Gaschignard G."/>
            <person name="Gorgen S."/>
            <person name="Gugger M."/>
            <person name="Lopez-Garcia P."/>
            <person name="Millet M."/>
            <person name="Skouri-Panet F."/>
            <person name="Moreira D."/>
            <person name="Callebaut I."/>
        </authorList>
    </citation>
    <scope>NUCLEOTIDE SEQUENCE</scope>
    <source>
        <strain evidence="1">G9</strain>
    </source>
</reference>
<accession>A0ABT6F106</accession>
<proteinExistence type="predicted"/>
<dbReference type="SUPFAM" id="SSF143100">
    <property type="entry name" value="TTHA1013/TTHA0281-like"/>
    <property type="match status" value="1"/>
</dbReference>
<dbReference type="RefSeq" id="WP_277867396.1">
    <property type="nucleotide sequence ID" value="NZ_JAKKUT010000002.1"/>
</dbReference>
<protein>
    <submittedName>
        <fullName evidence="1">Type II toxin-antitoxin system HicB family antitoxin</fullName>
    </submittedName>
</protein>
<organism evidence="1 2">
    <name type="scientific">Candidatus Synechococcus calcipolaris G9</name>
    <dbReference type="NCBI Taxonomy" id="1497997"/>
    <lineage>
        <taxon>Bacteria</taxon>
        <taxon>Bacillati</taxon>
        <taxon>Cyanobacteriota</taxon>
        <taxon>Cyanophyceae</taxon>
        <taxon>Synechococcales</taxon>
        <taxon>Synechococcaceae</taxon>
        <taxon>Synechococcus</taxon>
    </lineage>
</organism>
<name>A0ABT6F106_9SYNE</name>
<gene>
    <name evidence="1" type="ORF">L3556_11415</name>
</gene>
<dbReference type="InterPro" id="IPR035069">
    <property type="entry name" value="TTHA1013/TTHA0281-like"/>
</dbReference>
<reference evidence="1" key="2">
    <citation type="submission" date="2022-01" db="EMBL/GenBank/DDBJ databases">
        <authorList>
            <person name="Zivanovic Y."/>
            <person name="Moreira D."/>
            <person name="Lopez-Garcia P."/>
        </authorList>
    </citation>
    <scope>NUCLEOTIDE SEQUENCE</scope>
    <source>
        <strain evidence="1">G9</strain>
    </source>
</reference>
<dbReference type="Gene3D" id="3.30.160.250">
    <property type="match status" value="1"/>
</dbReference>
<dbReference type="Pfam" id="PF21748">
    <property type="entry name" value="UPF0150"/>
    <property type="match status" value="1"/>
</dbReference>
<evidence type="ECO:0000313" key="2">
    <source>
        <dbReference type="Proteomes" id="UP001154265"/>
    </source>
</evidence>
<evidence type="ECO:0000313" key="1">
    <source>
        <dbReference type="EMBL" id="MDG2991533.1"/>
    </source>
</evidence>